<dbReference type="Proteomes" id="UP000019226">
    <property type="component" value="Chromosome"/>
</dbReference>
<keyword evidence="12" id="KW-1185">Reference proteome</keyword>
<evidence type="ECO:0000256" key="6">
    <source>
        <dbReference type="ARBA" id="ARBA00022989"/>
    </source>
</evidence>
<evidence type="ECO:0000256" key="5">
    <source>
        <dbReference type="ARBA" id="ARBA00022692"/>
    </source>
</evidence>
<accession>A0ABM5PP68</accession>
<sequence length="307" mass="33615">MPYAIGAYLLWGVFPAFFPLLLPATPLEILAHRIVWTAVLIITYLIFTGAWRELTQLSKRTWLWLTAASVAITINWGTYVMAVNSGHVADAALGYFINPLVSVALGVLVLKEQLRKLQISAVGVAAVAVIWLTFMTGEGPWISLMLAASFGIYGLLKKQVQVSSAGSVAAETLVMSPVALIYLGYLSVNGESTFLSEGPSHTALLIISGLVTALPLILFAQGAKMLPLATIGMLQYMTPTMQLLWAVLVTQEHMSTERWIGFVIIWFAVALYMIDLVRIRRQSRRIALSSPPEETTQTEDSTSSKRV</sequence>
<feature type="transmembrane region" description="Helical" evidence="9">
    <location>
        <begin position="62"/>
        <end position="80"/>
    </location>
</feature>
<evidence type="ECO:0000256" key="2">
    <source>
        <dbReference type="ARBA" id="ARBA00007362"/>
    </source>
</evidence>
<organism evidence="11 12">
    <name type="scientific">Corynebacterium casei LMG S-19264</name>
    <dbReference type="NCBI Taxonomy" id="1285583"/>
    <lineage>
        <taxon>Bacteria</taxon>
        <taxon>Bacillati</taxon>
        <taxon>Actinomycetota</taxon>
        <taxon>Actinomycetes</taxon>
        <taxon>Mycobacteriales</taxon>
        <taxon>Corynebacteriaceae</taxon>
        <taxon>Corynebacterium</taxon>
    </lineage>
</organism>
<feature type="transmembrane region" description="Helical" evidence="9">
    <location>
        <begin position="30"/>
        <end position="50"/>
    </location>
</feature>
<dbReference type="Pfam" id="PF00892">
    <property type="entry name" value="EamA"/>
    <property type="match status" value="2"/>
</dbReference>
<dbReference type="PANTHER" id="PTHR22911:SF137">
    <property type="entry name" value="SOLUTE CARRIER FAMILY 35 MEMBER G2-RELATED"/>
    <property type="match status" value="1"/>
</dbReference>
<dbReference type="SUPFAM" id="SSF103481">
    <property type="entry name" value="Multidrug resistance efflux transporter EmrE"/>
    <property type="match status" value="2"/>
</dbReference>
<feature type="transmembrane region" description="Helical" evidence="9">
    <location>
        <begin position="140"/>
        <end position="156"/>
    </location>
</feature>
<gene>
    <name evidence="11" type="ORF">CCASEI_05640</name>
</gene>
<feature type="transmembrane region" description="Helical" evidence="9">
    <location>
        <begin position="117"/>
        <end position="134"/>
    </location>
</feature>
<dbReference type="InterPro" id="IPR000620">
    <property type="entry name" value="EamA_dom"/>
</dbReference>
<keyword evidence="5 9" id="KW-0812">Transmembrane</keyword>
<comment type="similarity">
    <text evidence="2">Belongs to the EamA transporter family.</text>
</comment>
<dbReference type="InterPro" id="IPR037185">
    <property type="entry name" value="EmrE-like"/>
</dbReference>
<dbReference type="PANTHER" id="PTHR22911">
    <property type="entry name" value="ACYL-MALONYL CONDENSING ENZYME-RELATED"/>
    <property type="match status" value="1"/>
</dbReference>
<dbReference type="GeneID" id="82877278"/>
<protein>
    <submittedName>
        <fullName evidence="11">RarD protein</fullName>
    </submittedName>
</protein>
<keyword evidence="3" id="KW-0813">Transport</keyword>
<keyword evidence="6 9" id="KW-1133">Transmembrane helix</keyword>
<evidence type="ECO:0000313" key="12">
    <source>
        <dbReference type="Proteomes" id="UP000019226"/>
    </source>
</evidence>
<feature type="transmembrane region" description="Helical" evidence="9">
    <location>
        <begin position="226"/>
        <end position="247"/>
    </location>
</feature>
<feature type="region of interest" description="Disordered" evidence="8">
    <location>
        <begin position="288"/>
        <end position="307"/>
    </location>
</feature>
<comment type="subcellular location">
    <subcellularLocation>
        <location evidence="1">Cell membrane</location>
        <topology evidence="1">Multi-pass membrane protein</topology>
    </subcellularLocation>
</comment>
<dbReference type="RefSeq" id="WP_006821629.1">
    <property type="nucleotide sequence ID" value="NZ_CP004350.1"/>
</dbReference>
<dbReference type="EMBL" id="CP004350">
    <property type="protein sequence ID" value="AHI19704.1"/>
    <property type="molecule type" value="Genomic_DNA"/>
</dbReference>
<evidence type="ECO:0000256" key="3">
    <source>
        <dbReference type="ARBA" id="ARBA00022448"/>
    </source>
</evidence>
<keyword evidence="7 9" id="KW-0472">Membrane</keyword>
<reference evidence="12" key="1">
    <citation type="submission" date="2013-02" db="EMBL/GenBank/DDBJ databases">
        <title>The complete genome sequence of Corynebacterium casei LMG S-19264 (=DSM 44701).</title>
        <authorList>
            <person name="Ruckert C."/>
            <person name="Albersmeier A."/>
            <person name="Kalinowski J."/>
        </authorList>
    </citation>
    <scope>NUCLEOTIDE SEQUENCE [LARGE SCALE GENOMIC DNA]</scope>
    <source>
        <strain evidence="12">LMG S-19264</strain>
    </source>
</reference>
<dbReference type="NCBIfam" id="TIGR00688">
    <property type="entry name" value="rarD"/>
    <property type="match status" value="1"/>
</dbReference>
<keyword evidence="4" id="KW-1003">Cell membrane</keyword>
<evidence type="ECO:0000256" key="8">
    <source>
        <dbReference type="SAM" id="MobiDB-lite"/>
    </source>
</evidence>
<feature type="compositionally biased region" description="Low complexity" evidence="8">
    <location>
        <begin position="289"/>
        <end position="301"/>
    </location>
</feature>
<feature type="domain" description="EamA" evidence="10">
    <location>
        <begin position="3"/>
        <end position="133"/>
    </location>
</feature>
<evidence type="ECO:0000256" key="9">
    <source>
        <dbReference type="SAM" id="Phobius"/>
    </source>
</evidence>
<feature type="domain" description="EamA" evidence="10">
    <location>
        <begin position="143"/>
        <end position="272"/>
    </location>
</feature>
<name>A0ABM5PP68_9CORY</name>
<dbReference type="InterPro" id="IPR004626">
    <property type="entry name" value="RarD"/>
</dbReference>
<feature type="transmembrane region" description="Helical" evidence="9">
    <location>
        <begin position="92"/>
        <end position="110"/>
    </location>
</feature>
<proteinExistence type="inferred from homology"/>
<feature type="transmembrane region" description="Helical" evidence="9">
    <location>
        <begin position="168"/>
        <end position="188"/>
    </location>
</feature>
<evidence type="ECO:0000256" key="4">
    <source>
        <dbReference type="ARBA" id="ARBA00022475"/>
    </source>
</evidence>
<feature type="transmembrane region" description="Helical" evidence="9">
    <location>
        <begin position="7"/>
        <end position="24"/>
    </location>
</feature>
<feature type="transmembrane region" description="Helical" evidence="9">
    <location>
        <begin position="259"/>
        <end position="277"/>
    </location>
</feature>
<feature type="transmembrane region" description="Helical" evidence="9">
    <location>
        <begin position="200"/>
        <end position="219"/>
    </location>
</feature>
<evidence type="ECO:0000256" key="1">
    <source>
        <dbReference type="ARBA" id="ARBA00004651"/>
    </source>
</evidence>
<evidence type="ECO:0000313" key="11">
    <source>
        <dbReference type="EMBL" id="AHI19704.1"/>
    </source>
</evidence>
<evidence type="ECO:0000259" key="10">
    <source>
        <dbReference type="Pfam" id="PF00892"/>
    </source>
</evidence>
<evidence type="ECO:0000256" key="7">
    <source>
        <dbReference type="ARBA" id="ARBA00023136"/>
    </source>
</evidence>